<dbReference type="EMBL" id="CACRTI010000018">
    <property type="protein sequence ID" value="VYT49866.1"/>
    <property type="molecule type" value="Genomic_DNA"/>
</dbReference>
<dbReference type="InterPro" id="IPR017739">
    <property type="entry name" value="T6SS-assoc_VCA0119"/>
</dbReference>
<protein>
    <recommendedName>
        <fullName evidence="1">ImpA N-terminal domain-containing protein</fullName>
    </recommendedName>
</protein>
<dbReference type="InterPro" id="IPR010657">
    <property type="entry name" value="ImpA_N"/>
</dbReference>
<evidence type="ECO:0000259" key="1">
    <source>
        <dbReference type="Pfam" id="PF06812"/>
    </source>
</evidence>
<reference evidence="2" key="1">
    <citation type="submission" date="2019-11" db="EMBL/GenBank/DDBJ databases">
        <authorList>
            <person name="Feng L."/>
        </authorList>
    </citation>
    <scope>NUCLEOTIDE SEQUENCE</scope>
    <source>
        <strain evidence="2">CAmalonaticusLFYP1</strain>
    </source>
</reference>
<sequence length="475" mass="53122">MAMDLRDPNVWISHLLETLPEEKLSGALKDDSPEWEYIDGEIVKLGSLAHGQLDIAEIQRRGLVLLASECKDFRLLAHLLRTLQHAGNLPLALRLLVLYVEHYWAVTAPRMSHKKRFAAQVIKRFDAGIPGFVGKATTAQRDAVLGELATLAQSWRMQDVPELALATDDLLVLFQRAFHDAGPALSPSQGMSDNVPQDVAIPARDLPQTITTVPAVPAPQVTVDSHDDTAWRDTLLKVAAILCERNPDSPLGYRLRRHALWQTITSTPPAESDGRTPLAAVSADMAAEYQSRLTCVDLALWQQVEQSLLLAPYWLDGHYLSAQIAQRLGYRQAEEAIREEAGFFLARLPALADLLFNDRTPFISEQTKRWLTSSTSHSQAVPVLQSTEEMQAARACFTEQGLEAALQYLETLPEGDPRDQFHRLYQGAQLMEEAGMVKLAQQQYRMLSEEGLRMVVADWEPSLFTQLKQKFTAEQ</sequence>
<dbReference type="AlphaFoldDB" id="A0A6N2X7K9"/>
<gene>
    <name evidence="2" type="ORF">CALFYP1_00679</name>
</gene>
<dbReference type="Pfam" id="PF06812">
    <property type="entry name" value="ImpA_N"/>
    <property type="match status" value="1"/>
</dbReference>
<accession>A0A6N2X7K9</accession>
<dbReference type="PANTHER" id="PTHR37024:SF3">
    <property type="entry name" value="TYPE VI SECRETION SYSTEM PROTEIN TSSA"/>
    <property type="match status" value="1"/>
</dbReference>
<evidence type="ECO:0000313" key="2">
    <source>
        <dbReference type="EMBL" id="VYT49866.1"/>
    </source>
</evidence>
<feature type="domain" description="ImpA N-terminal" evidence="1">
    <location>
        <begin position="18"/>
        <end position="114"/>
    </location>
</feature>
<dbReference type="PANTHER" id="PTHR37024">
    <property type="entry name" value="TYPE VI SECRETION SYSTEM DUF2094 AND IMPA-RELATED DOMAIN PROTEIN"/>
    <property type="match status" value="1"/>
</dbReference>
<dbReference type="Pfam" id="PF16989">
    <property type="entry name" value="T6SS_VasJ"/>
    <property type="match status" value="1"/>
</dbReference>
<organism evidence="2">
    <name type="scientific">Citrobacter amalonaticus</name>
    <dbReference type="NCBI Taxonomy" id="35703"/>
    <lineage>
        <taxon>Bacteria</taxon>
        <taxon>Pseudomonadati</taxon>
        <taxon>Pseudomonadota</taxon>
        <taxon>Gammaproteobacteria</taxon>
        <taxon>Enterobacterales</taxon>
        <taxon>Enterobacteriaceae</taxon>
        <taxon>Citrobacter</taxon>
    </lineage>
</organism>
<name>A0A6N2X7K9_CITAM</name>
<proteinExistence type="predicted"/>
<dbReference type="NCBIfam" id="TIGR03362">
    <property type="entry name" value="VI_chp_7"/>
    <property type="match status" value="1"/>
</dbReference>